<keyword evidence="2" id="KW-1133">Transmembrane helix</keyword>
<evidence type="ECO:0000313" key="4">
    <source>
        <dbReference type="Proteomes" id="UP000269544"/>
    </source>
</evidence>
<feature type="transmembrane region" description="Helical" evidence="2">
    <location>
        <begin position="37"/>
        <end position="58"/>
    </location>
</feature>
<dbReference type="Proteomes" id="UP000269544">
    <property type="component" value="Chromosome"/>
</dbReference>
<reference evidence="3 4" key="1">
    <citation type="submission" date="2018-12" db="EMBL/GenBank/DDBJ databases">
        <authorList>
            <consortium name="Pathogen Informatics"/>
        </authorList>
    </citation>
    <scope>NUCLEOTIDE SEQUENCE [LARGE SCALE GENOMIC DNA]</scope>
    <source>
        <strain evidence="3 4">NCTC13079</strain>
    </source>
</reference>
<dbReference type="Pfam" id="PF06541">
    <property type="entry name" value="ABC_trans_CmpB"/>
    <property type="match status" value="1"/>
</dbReference>
<feature type="transmembrane region" description="Helical" evidence="2">
    <location>
        <begin position="144"/>
        <end position="166"/>
    </location>
</feature>
<dbReference type="AlphaFoldDB" id="A0A3S5C226"/>
<keyword evidence="1" id="KW-0175">Coiled coil</keyword>
<sequence length="311" mass="35826">MQQLLWLFFAYSFLGWAMEVVLKYFQYGRWINRGFLVGPYCPIYGTGAVIVTVAGALLEPVDTSYGTSFLLSFFLCGALEYMTSYVLEKRFYARWWDYSQKPMNLHGRVWIGNLILFGIGGVCIEKAANPVLLLLFARGDRRQMALFLGALAALFLADVLVSYFVMHLLKEGVEKSMADKSEEIAAEVRYLLENRSALHKRILDAYPELTFRTDRVKARIARIRKEGEHIRRLAEEKVEDLEERARTGREMASKNLVTTRGLQREIIEKQEALIDLLRTEDGDRKAIEQLEEAISADKALLESREFYKRLP</sequence>
<evidence type="ECO:0000313" key="3">
    <source>
        <dbReference type="EMBL" id="VEJ34529.1"/>
    </source>
</evidence>
<keyword evidence="2" id="KW-0812">Transmembrane</keyword>
<name>A0A3S5C226_9FIRM</name>
<gene>
    <name evidence="3" type="ORF">NCTC13079_00200</name>
</gene>
<feature type="transmembrane region" description="Helical" evidence="2">
    <location>
        <begin position="107"/>
        <end position="124"/>
    </location>
</feature>
<keyword evidence="4" id="KW-1185">Reference proteome</keyword>
<dbReference type="InterPro" id="IPR010540">
    <property type="entry name" value="CmpB_TMEM229"/>
</dbReference>
<feature type="transmembrane region" description="Helical" evidence="2">
    <location>
        <begin position="6"/>
        <end position="25"/>
    </location>
</feature>
<feature type="transmembrane region" description="Helical" evidence="2">
    <location>
        <begin position="64"/>
        <end position="87"/>
    </location>
</feature>
<protein>
    <submittedName>
        <fullName evidence="3">Predicted membrane protein</fullName>
    </submittedName>
</protein>
<dbReference type="EMBL" id="LR134523">
    <property type="protein sequence ID" value="VEJ34529.1"/>
    <property type="molecule type" value="Genomic_DNA"/>
</dbReference>
<evidence type="ECO:0000256" key="2">
    <source>
        <dbReference type="SAM" id="Phobius"/>
    </source>
</evidence>
<dbReference type="KEGG" id="piv:NCTC13079_00200"/>
<feature type="coiled-coil region" evidence="1">
    <location>
        <begin position="224"/>
        <end position="251"/>
    </location>
</feature>
<proteinExistence type="predicted"/>
<evidence type="ECO:0000256" key="1">
    <source>
        <dbReference type="SAM" id="Coils"/>
    </source>
</evidence>
<organism evidence="3 4">
    <name type="scientific">Aedoeadaptatus ivorii</name>
    <dbReference type="NCBI Taxonomy" id="54006"/>
    <lineage>
        <taxon>Bacteria</taxon>
        <taxon>Bacillati</taxon>
        <taxon>Bacillota</taxon>
        <taxon>Tissierellia</taxon>
        <taxon>Tissierellales</taxon>
        <taxon>Peptoniphilaceae</taxon>
        <taxon>Aedoeadaptatus</taxon>
    </lineage>
</organism>
<keyword evidence="2" id="KW-0472">Membrane</keyword>
<accession>A0A3S5C226</accession>